<comment type="caution">
    <text evidence="2">The sequence shown here is derived from an EMBL/GenBank/DDBJ whole genome shotgun (WGS) entry which is preliminary data.</text>
</comment>
<evidence type="ECO:0000256" key="1">
    <source>
        <dbReference type="SAM" id="Phobius"/>
    </source>
</evidence>
<evidence type="ECO:0000313" key="2">
    <source>
        <dbReference type="EMBL" id="KII65337.1"/>
    </source>
</evidence>
<keyword evidence="1" id="KW-1133">Transmembrane helix</keyword>
<name>A0A0C2MUI8_THEKT</name>
<proteinExistence type="predicted"/>
<organism evidence="2 3">
    <name type="scientific">Thelohanellus kitauei</name>
    <name type="common">Myxosporean</name>
    <dbReference type="NCBI Taxonomy" id="669202"/>
    <lineage>
        <taxon>Eukaryota</taxon>
        <taxon>Metazoa</taxon>
        <taxon>Cnidaria</taxon>
        <taxon>Myxozoa</taxon>
        <taxon>Myxosporea</taxon>
        <taxon>Bivalvulida</taxon>
        <taxon>Platysporina</taxon>
        <taxon>Myxobolidae</taxon>
        <taxon>Thelohanellus</taxon>
    </lineage>
</organism>
<gene>
    <name evidence="2" type="ORF">RF11_02757</name>
</gene>
<keyword evidence="1" id="KW-0812">Transmembrane</keyword>
<sequence>MKGYGIWSKGKQASLLICFFYLIPSSLITFKVFESQPTKVEQSEITDGGLHGNKLVIHQMRCTKMLVLACTTESLLHVYAWVGICGAPSRIKSNHCKTKVCCNPVQQI</sequence>
<dbReference type="EMBL" id="JWZT01003910">
    <property type="protein sequence ID" value="KII65337.1"/>
    <property type="molecule type" value="Genomic_DNA"/>
</dbReference>
<feature type="transmembrane region" description="Helical" evidence="1">
    <location>
        <begin position="12"/>
        <end position="33"/>
    </location>
</feature>
<evidence type="ECO:0000313" key="3">
    <source>
        <dbReference type="Proteomes" id="UP000031668"/>
    </source>
</evidence>
<protein>
    <submittedName>
        <fullName evidence="2">Uncharacterized protein</fullName>
    </submittedName>
</protein>
<keyword evidence="3" id="KW-1185">Reference proteome</keyword>
<accession>A0A0C2MUI8</accession>
<reference evidence="2 3" key="1">
    <citation type="journal article" date="2014" name="Genome Biol. Evol.">
        <title>The genome of the myxosporean Thelohanellus kitauei shows adaptations to nutrient acquisition within its fish host.</title>
        <authorList>
            <person name="Yang Y."/>
            <person name="Xiong J."/>
            <person name="Zhou Z."/>
            <person name="Huo F."/>
            <person name="Miao W."/>
            <person name="Ran C."/>
            <person name="Liu Y."/>
            <person name="Zhang J."/>
            <person name="Feng J."/>
            <person name="Wang M."/>
            <person name="Wang M."/>
            <person name="Wang L."/>
            <person name="Yao B."/>
        </authorList>
    </citation>
    <scope>NUCLEOTIDE SEQUENCE [LARGE SCALE GENOMIC DNA]</scope>
    <source>
        <strain evidence="2">Wuqing</strain>
    </source>
</reference>
<keyword evidence="1" id="KW-0472">Membrane</keyword>
<dbReference type="Proteomes" id="UP000031668">
    <property type="component" value="Unassembled WGS sequence"/>
</dbReference>
<dbReference type="AlphaFoldDB" id="A0A0C2MUI8"/>